<feature type="compositionally biased region" description="Basic residues" evidence="1">
    <location>
        <begin position="105"/>
        <end position="129"/>
    </location>
</feature>
<feature type="compositionally biased region" description="Basic residues" evidence="1">
    <location>
        <begin position="270"/>
        <end position="280"/>
    </location>
</feature>
<protein>
    <submittedName>
        <fullName evidence="2">Putative DNA-binding protein</fullName>
    </submittedName>
</protein>
<name>Q93LB1_9BIFI</name>
<sequence>MGGGRPGGARAGHAVARAGRPVLLGARDRRGRARVAPRRVRRPVRDRDRRPDPALRRQAGKTAGHGAGPFRPGASRMDAGARRRVHKTRRGGRHGRVRRLEAGRRIRRAPRGRGHRPVPRRATGRRPRHQGALPPATRRHRQARCQGRQALRLQARPADQRRIPRRTRPCQTHGPVRHPGQPRPHARPRRLPKGHTRLPVRRQATRRTHDARADRRPDRTGALQRLPGTRLPRPRAQKTHARHPRPLPPPPLKQRTHRSHQRQARDPARQRHGLRQHHQLHPTMPHPQQPTQRHPYTLT</sequence>
<evidence type="ECO:0000313" key="2">
    <source>
        <dbReference type="EMBL" id="CAC41624.1"/>
    </source>
</evidence>
<feature type="compositionally biased region" description="Low complexity" evidence="1">
    <location>
        <begin position="11"/>
        <end position="25"/>
    </location>
</feature>
<feature type="compositionally biased region" description="Basic and acidic residues" evidence="1">
    <location>
        <begin position="43"/>
        <end position="55"/>
    </location>
</feature>
<feature type="compositionally biased region" description="Basic residues" evidence="1">
    <location>
        <begin position="29"/>
        <end position="42"/>
    </location>
</feature>
<feature type="compositionally biased region" description="Low complexity" evidence="1">
    <location>
        <begin position="289"/>
        <end position="299"/>
    </location>
</feature>
<keyword evidence="2" id="KW-0238">DNA-binding</keyword>
<feature type="compositionally biased region" description="Basic and acidic residues" evidence="1">
    <location>
        <begin position="207"/>
        <end position="219"/>
    </location>
</feature>
<organism evidence="2">
    <name type="scientific">Bifidobacterium animalis</name>
    <dbReference type="NCBI Taxonomy" id="28025"/>
    <lineage>
        <taxon>Bacteria</taxon>
        <taxon>Bacillati</taxon>
        <taxon>Actinomycetota</taxon>
        <taxon>Actinomycetes</taxon>
        <taxon>Bifidobacteriales</taxon>
        <taxon>Bifidobacteriaceae</taxon>
        <taxon>Bifidobacterium</taxon>
    </lineage>
</organism>
<feature type="region of interest" description="Disordered" evidence="1">
    <location>
        <begin position="1"/>
        <end position="299"/>
    </location>
</feature>
<dbReference type="GO" id="GO:0003677">
    <property type="term" value="F:DNA binding"/>
    <property type="evidence" value="ECO:0007669"/>
    <property type="project" value="UniProtKB-KW"/>
</dbReference>
<feature type="compositionally biased region" description="Basic residues" evidence="1">
    <location>
        <begin position="82"/>
        <end position="97"/>
    </location>
</feature>
<accession>Q93LB1</accession>
<dbReference type="EMBL" id="AJ318089">
    <property type="protein sequence ID" value="CAC41624.1"/>
    <property type="molecule type" value="Genomic_DNA"/>
</dbReference>
<evidence type="ECO:0000256" key="1">
    <source>
        <dbReference type="SAM" id="MobiDB-lite"/>
    </source>
</evidence>
<dbReference type="AlphaFoldDB" id="Q93LB1"/>
<proteinExistence type="predicted"/>
<feature type="compositionally biased region" description="Gly residues" evidence="1">
    <location>
        <begin position="1"/>
        <end position="10"/>
    </location>
</feature>
<reference evidence="2" key="1">
    <citation type="journal article" date="2003" name="Biotechnol. Bioeng.">
        <title>Stability of recombinant plasmids on the continuous culture of Bifidobacterium animalis ATCC 27536.</title>
        <authorList>
            <person name="Gonzalez Vara A."/>
            <person name="Rossi M."/>
            <person name="Altomare L."/>
            <person name="Eikmanns B."/>
            <person name="Matteuzzi D."/>
        </authorList>
    </citation>
    <scope>NUCLEOTIDE SEQUENCE</scope>
    <source>
        <strain evidence="2">ATCC 27536</strain>
    </source>
</reference>
<feature type="compositionally biased region" description="Basic residues" evidence="1">
    <location>
        <begin position="184"/>
        <end position="206"/>
    </location>
</feature>
<feature type="compositionally biased region" description="Basic residues" evidence="1">
    <location>
        <begin position="232"/>
        <end position="245"/>
    </location>
</feature>